<gene>
    <name evidence="1" type="ORF">ACHAXA_004763</name>
</gene>
<dbReference type="AlphaFoldDB" id="A0ABD3RLM2"/>
<sequence>MSSRIIDVTRSCNGSENDAPVSLTHEKQLQIKAAPSPSNLEGAAPYVELLIPLLLRWLSVDRPTIAILPSLNGNDDSLDATSLPVSHSNTINPLMDDVHDAASHREVENSLELVSTSSPSTCEDVIGRTETMNDSIPEGRKEGALSCNATSMDVMFGSATPVGHSSDGHDEHDDYRTMKRRKLDCDDTMLKSAKGNVNVSKVDDVRDVDDDVNRSNTQNKEVVDQQTSLFGDDLITAVFANPRLCDEIIYHPRTGDWIREGVNMLVKRGSIDDNDVVVQTAPIIPVVMPISLESLARKIPWEKIRSDAESKSLLSQFILQLVYAFEFLDHRPLCPFVINARSFPLKESLSFLNSYRSIHHRENPGSLHVMLTELISKHCPDILHNEEDEHESLLVSDGYAFRPVEVSESIRDCINGDTHKSGRKAEEIYLLSRSMYPSLDVDVEAVRAILASDNSQPKYYSYLALCKDPLVLMKARATVWKSYDVRNILLRILKGLMSANECIVMRSSVTQDVALEYLTARDTIIVRCIVFACASGSVLGECERDVTPCANCMRCVNMVRSIVTKRRGIIAALVKQSLPEKCIDWIVEFVPESFSDAPIIVALLAEKGLLTATERLTVASAGLQVTVALSPQGEQIAKDLITASVAVLLESFSLVVGPIGVPVSVLREENGRDVTFVCRKAMWKMLDIFSSISPQNIDLKNEACIALSKISALCISENNAIVGISGVAATRRKALLKEIWEKCNQSNTVLEGATQT</sequence>
<organism evidence="1 2">
    <name type="scientific">Cyclostephanos tholiformis</name>
    <dbReference type="NCBI Taxonomy" id="382380"/>
    <lineage>
        <taxon>Eukaryota</taxon>
        <taxon>Sar</taxon>
        <taxon>Stramenopiles</taxon>
        <taxon>Ochrophyta</taxon>
        <taxon>Bacillariophyta</taxon>
        <taxon>Coscinodiscophyceae</taxon>
        <taxon>Thalassiosirophycidae</taxon>
        <taxon>Stephanodiscales</taxon>
        <taxon>Stephanodiscaceae</taxon>
        <taxon>Cyclostephanos</taxon>
    </lineage>
</organism>
<keyword evidence="2" id="KW-1185">Reference proteome</keyword>
<comment type="caution">
    <text evidence="1">The sequence shown here is derived from an EMBL/GenBank/DDBJ whole genome shotgun (WGS) entry which is preliminary data.</text>
</comment>
<name>A0ABD3RLM2_9STRA</name>
<dbReference type="Proteomes" id="UP001530377">
    <property type="component" value="Unassembled WGS sequence"/>
</dbReference>
<proteinExistence type="predicted"/>
<reference evidence="1 2" key="1">
    <citation type="submission" date="2024-10" db="EMBL/GenBank/DDBJ databases">
        <title>Updated reference genomes for cyclostephanoid diatoms.</title>
        <authorList>
            <person name="Roberts W.R."/>
            <person name="Alverson A.J."/>
        </authorList>
    </citation>
    <scope>NUCLEOTIDE SEQUENCE [LARGE SCALE GENOMIC DNA]</scope>
    <source>
        <strain evidence="1 2">AJA228-03</strain>
    </source>
</reference>
<dbReference type="EMBL" id="JALLPB020000259">
    <property type="protein sequence ID" value="KAL3811466.1"/>
    <property type="molecule type" value="Genomic_DNA"/>
</dbReference>
<protein>
    <submittedName>
        <fullName evidence="1">Uncharacterized protein</fullName>
    </submittedName>
</protein>
<evidence type="ECO:0000313" key="2">
    <source>
        <dbReference type="Proteomes" id="UP001530377"/>
    </source>
</evidence>
<evidence type="ECO:0000313" key="1">
    <source>
        <dbReference type="EMBL" id="KAL3811466.1"/>
    </source>
</evidence>
<accession>A0ABD3RLM2</accession>